<feature type="domain" description="HTH cro/C1-type" evidence="1">
    <location>
        <begin position="30"/>
        <end position="74"/>
    </location>
</feature>
<dbReference type="InterPro" id="IPR041413">
    <property type="entry name" value="MLTR_LBD"/>
</dbReference>
<dbReference type="Proteomes" id="UP000297907">
    <property type="component" value="Unassembled WGS sequence"/>
</dbReference>
<sequence>MDDNTVGNFLRARRQMVHPGQVGLAVDDGRRVLGLRREEVAMLAGISSDYYLRLEQGRDSHPSDQVLKALARALLLDDEATIYLQRLVTPVPERVFAPSVGSLDEEVFDFLGSWDHTAAYVLNGCLDVLACNLLASRLLPDAIYPGGSMLDQIFSDSAKAFLPNWEDEVVRALASMRERTDPNDPRLHEVVGKFMLREPEFARLWARHDVGTFSNGAGSYYIAEHGLVRLSWQNLAVPSDPRLMLVATFAVPGTPEDDALRSLAA</sequence>
<dbReference type="PANTHER" id="PTHR35010:SF2">
    <property type="entry name" value="BLL4672 PROTEIN"/>
    <property type="match status" value="1"/>
</dbReference>
<comment type="caution">
    <text evidence="2">The sequence shown here is derived from an EMBL/GenBank/DDBJ whole genome shotgun (WGS) entry which is preliminary data.</text>
</comment>
<evidence type="ECO:0000313" key="3">
    <source>
        <dbReference type="Proteomes" id="UP000297907"/>
    </source>
</evidence>
<dbReference type="Gene3D" id="1.10.260.40">
    <property type="entry name" value="lambda repressor-like DNA-binding domains"/>
    <property type="match status" value="1"/>
</dbReference>
<gene>
    <name evidence="2" type="ORF">E3O42_11185</name>
</gene>
<evidence type="ECO:0000259" key="1">
    <source>
        <dbReference type="PROSITE" id="PS50943"/>
    </source>
</evidence>
<keyword evidence="3" id="KW-1185">Reference proteome</keyword>
<dbReference type="GO" id="GO:0003677">
    <property type="term" value="F:DNA binding"/>
    <property type="evidence" value="ECO:0007669"/>
    <property type="project" value="InterPro"/>
</dbReference>
<reference evidence="2 3" key="1">
    <citation type="submission" date="2019-03" db="EMBL/GenBank/DDBJ databases">
        <title>Genomics of glacier-inhabiting Cryobacterium strains.</title>
        <authorList>
            <person name="Liu Q."/>
            <person name="Xin Y.-H."/>
        </authorList>
    </citation>
    <scope>NUCLEOTIDE SEQUENCE [LARGE SCALE GENOMIC DNA]</scope>
    <source>
        <strain evidence="2 3">RHLS22-1</strain>
    </source>
</reference>
<dbReference type="Pfam" id="PF17765">
    <property type="entry name" value="MLTR_LBD"/>
    <property type="match status" value="1"/>
</dbReference>
<name>A0A4V3ICH8_9MICO</name>
<dbReference type="PANTHER" id="PTHR35010">
    <property type="entry name" value="BLL4672 PROTEIN-RELATED"/>
    <property type="match status" value="1"/>
</dbReference>
<dbReference type="EMBL" id="SOFL01000036">
    <property type="protein sequence ID" value="TFC01034.1"/>
    <property type="molecule type" value="Genomic_DNA"/>
</dbReference>
<proteinExistence type="predicted"/>
<accession>A0A4V3ICH8</accession>
<dbReference type="AlphaFoldDB" id="A0A4V3ICH8"/>
<protein>
    <submittedName>
        <fullName evidence="2">Helix-turn-helix domain-containing protein</fullName>
    </submittedName>
</protein>
<dbReference type="SUPFAM" id="SSF47413">
    <property type="entry name" value="lambda repressor-like DNA-binding domains"/>
    <property type="match status" value="1"/>
</dbReference>
<organism evidence="2 3">
    <name type="scientific">Cryobacterium adonitolivorans</name>
    <dbReference type="NCBI Taxonomy" id="1259189"/>
    <lineage>
        <taxon>Bacteria</taxon>
        <taxon>Bacillati</taxon>
        <taxon>Actinomycetota</taxon>
        <taxon>Actinomycetes</taxon>
        <taxon>Micrococcales</taxon>
        <taxon>Microbacteriaceae</taxon>
        <taxon>Cryobacterium</taxon>
    </lineage>
</organism>
<dbReference type="OrthoDB" id="3518652at2"/>
<dbReference type="InterPro" id="IPR010982">
    <property type="entry name" value="Lambda_DNA-bd_dom_sf"/>
</dbReference>
<dbReference type="Gene3D" id="3.30.450.180">
    <property type="match status" value="1"/>
</dbReference>
<dbReference type="SMART" id="SM00530">
    <property type="entry name" value="HTH_XRE"/>
    <property type="match status" value="1"/>
</dbReference>
<dbReference type="PROSITE" id="PS50943">
    <property type="entry name" value="HTH_CROC1"/>
    <property type="match status" value="1"/>
</dbReference>
<dbReference type="RefSeq" id="WP_134454013.1">
    <property type="nucleotide sequence ID" value="NZ_SOFL01000036.1"/>
</dbReference>
<evidence type="ECO:0000313" key="2">
    <source>
        <dbReference type="EMBL" id="TFC01034.1"/>
    </source>
</evidence>
<dbReference type="Pfam" id="PF13560">
    <property type="entry name" value="HTH_31"/>
    <property type="match status" value="1"/>
</dbReference>
<dbReference type="InterPro" id="IPR001387">
    <property type="entry name" value="Cro/C1-type_HTH"/>
</dbReference>
<dbReference type="CDD" id="cd00093">
    <property type="entry name" value="HTH_XRE"/>
    <property type="match status" value="1"/>
</dbReference>